<accession>A0A1S8DG64</accession>
<dbReference type="GO" id="GO:0003700">
    <property type="term" value="F:DNA-binding transcription factor activity"/>
    <property type="evidence" value="ECO:0007669"/>
    <property type="project" value="InterPro"/>
</dbReference>
<dbReference type="OrthoDB" id="7013336at2"/>
<feature type="domain" description="HTH araC/xylS-type" evidence="2">
    <location>
        <begin position="227"/>
        <end position="317"/>
    </location>
</feature>
<dbReference type="EMBL" id="MUBC01000014">
    <property type="protein sequence ID" value="ONM44384.1"/>
    <property type="molecule type" value="Genomic_DNA"/>
</dbReference>
<proteinExistence type="predicted"/>
<dbReference type="InterPro" id="IPR032687">
    <property type="entry name" value="AraC-type_N"/>
</dbReference>
<keyword evidence="1" id="KW-0238">DNA-binding</keyword>
<dbReference type="PANTHER" id="PTHR47894">
    <property type="entry name" value="HTH-TYPE TRANSCRIPTIONAL REGULATOR GADX"/>
    <property type="match status" value="1"/>
</dbReference>
<sequence length="317" mass="36356">MRAEDKNIVDVAKKPVQLYHHGPLGRVLQRFLHECGERQDFDLVALEQLWLRAAAHDPAIGLHLFSQFSRQDWHVLACLGFYAPNAAESTACWVRYQRLASSLDAVDQVERDDLLGVSIRVHSAEVLERYLVEHYMTMAVTQLNAAAERQLIPARVCLRHPEPAYWAEYQPLLGEQLEFGAAYNQLWFRRADLLHPNPGANQGMFELVCFELDRRLAQQRRFGGTAGQVSEHLREGMLRGELLALESIADLLHLSPRTLRRRLQEQDLNFRQLLDLVRAELDQYLSLQGLTRAQVGERLGYGDTAAYLHARKRWAAD</sequence>
<dbReference type="PANTHER" id="PTHR47894:SF1">
    <property type="entry name" value="HTH-TYPE TRANSCRIPTIONAL REGULATOR VQSM"/>
    <property type="match status" value="1"/>
</dbReference>
<dbReference type="RefSeq" id="WP_083726540.1">
    <property type="nucleotide sequence ID" value="NZ_FOUD01000006.1"/>
</dbReference>
<name>A0A1S8DG64_9GAMM</name>
<dbReference type="GO" id="GO:0000976">
    <property type="term" value="F:transcription cis-regulatory region binding"/>
    <property type="evidence" value="ECO:0007669"/>
    <property type="project" value="TreeGrafter"/>
</dbReference>
<dbReference type="PROSITE" id="PS01124">
    <property type="entry name" value="HTH_ARAC_FAMILY_2"/>
    <property type="match status" value="1"/>
</dbReference>
<gene>
    <name evidence="3" type="ORF">BXT89_08190</name>
</gene>
<dbReference type="GO" id="GO:0005829">
    <property type="term" value="C:cytosol"/>
    <property type="evidence" value="ECO:0007669"/>
    <property type="project" value="TreeGrafter"/>
</dbReference>
<comment type="caution">
    <text evidence="3">The sequence shown here is derived from an EMBL/GenBank/DDBJ whole genome shotgun (WGS) entry which is preliminary data.</text>
</comment>
<reference evidence="3 4" key="1">
    <citation type="submission" date="2017-01" db="EMBL/GenBank/DDBJ databases">
        <title>Draft genome sequence of Pseudomonas pachastrellae type strain CCUG 46540T from a deep sea.</title>
        <authorList>
            <person name="Gomila M."/>
            <person name="Mulet M."/>
            <person name="Lalucat J."/>
            <person name="Garcia-Valdes E."/>
        </authorList>
    </citation>
    <scope>NUCLEOTIDE SEQUENCE [LARGE SCALE GENOMIC DNA]</scope>
    <source>
        <strain evidence="3 4">CCUG 46540</strain>
    </source>
</reference>
<organism evidence="3 4">
    <name type="scientific">Halopseudomonas pachastrellae</name>
    <dbReference type="NCBI Taxonomy" id="254161"/>
    <lineage>
        <taxon>Bacteria</taxon>
        <taxon>Pseudomonadati</taxon>
        <taxon>Pseudomonadota</taxon>
        <taxon>Gammaproteobacteria</taxon>
        <taxon>Pseudomonadales</taxon>
        <taxon>Pseudomonadaceae</taxon>
        <taxon>Halopseudomonas</taxon>
    </lineage>
</organism>
<evidence type="ECO:0000313" key="4">
    <source>
        <dbReference type="Proteomes" id="UP000242847"/>
    </source>
</evidence>
<keyword evidence="4" id="KW-1185">Reference proteome</keyword>
<evidence type="ECO:0000256" key="1">
    <source>
        <dbReference type="ARBA" id="ARBA00023125"/>
    </source>
</evidence>
<dbReference type="Gene3D" id="1.10.10.60">
    <property type="entry name" value="Homeodomain-like"/>
    <property type="match status" value="1"/>
</dbReference>
<evidence type="ECO:0000313" key="3">
    <source>
        <dbReference type="EMBL" id="ONM44384.1"/>
    </source>
</evidence>
<dbReference type="Pfam" id="PF12625">
    <property type="entry name" value="Arabinose_bd"/>
    <property type="match status" value="1"/>
</dbReference>
<dbReference type="AlphaFoldDB" id="A0A1S8DG64"/>
<dbReference type="STRING" id="254161.SAMN05216256_10618"/>
<dbReference type="InterPro" id="IPR018060">
    <property type="entry name" value="HTH_AraC"/>
</dbReference>
<dbReference type="Proteomes" id="UP000242847">
    <property type="component" value="Unassembled WGS sequence"/>
</dbReference>
<protein>
    <recommendedName>
        <fullName evidence="2">HTH araC/xylS-type domain-containing protein</fullName>
    </recommendedName>
</protein>
<evidence type="ECO:0000259" key="2">
    <source>
        <dbReference type="PROSITE" id="PS01124"/>
    </source>
</evidence>